<dbReference type="GO" id="GO:0006508">
    <property type="term" value="P:proteolysis"/>
    <property type="evidence" value="ECO:0007669"/>
    <property type="project" value="UniProtKB-KW"/>
</dbReference>
<keyword evidence="2" id="KW-0645">Protease</keyword>
<comment type="similarity">
    <text evidence="1 2">Belongs to the peptidase S9A family.</text>
</comment>
<dbReference type="GO" id="GO:0004252">
    <property type="term" value="F:serine-type endopeptidase activity"/>
    <property type="evidence" value="ECO:0007669"/>
    <property type="project" value="UniProtKB-UniRule"/>
</dbReference>
<dbReference type="InterPro" id="IPR001375">
    <property type="entry name" value="Peptidase_S9_cat"/>
</dbReference>
<dbReference type="SUPFAM" id="SSF53474">
    <property type="entry name" value="alpha/beta-Hydrolases"/>
    <property type="match status" value="1"/>
</dbReference>
<dbReference type="PRINTS" id="PR00862">
    <property type="entry name" value="PROLIGOPTASE"/>
</dbReference>
<dbReference type="InterPro" id="IPR029058">
    <property type="entry name" value="AB_hydrolase_fold"/>
</dbReference>
<gene>
    <name evidence="4" type="ORF">BRAN1462_LOCUS45679</name>
</gene>
<reference evidence="4" key="1">
    <citation type="submission" date="2021-01" db="EMBL/GenBank/DDBJ databases">
        <authorList>
            <person name="Corre E."/>
            <person name="Pelletier E."/>
            <person name="Niang G."/>
            <person name="Scheremetjew M."/>
            <person name="Finn R."/>
            <person name="Kale V."/>
            <person name="Holt S."/>
            <person name="Cochrane G."/>
            <person name="Meng A."/>
            <person name="Brown T."/>
            <person name="Cohen L."/>
        </authorList>
    </citation>
    <scope>NUCLEOTIDE SEQUENCE</scope>
    <source>
        <strain evidence="4">RCC3387</strain>
    </source>
</reference>
<dbReference type="PANTHER" id="PTHR42881:SF13">
    <property type="entry name" value="PROLYL ENDOPEPTIDASE"/>
    <property type="match status" value="1"/>
</dbReference>
<dbReference type="Pfam" id="PF00326">
    <property type="entry name" value="Peptidase_S9"/>
    <property type="match status" value="1"/>
</dbReference>
<sequence length="371" mass="40461">MTRDHVVLQVLDAVRAQVLHWMLLDAASKNGTQWVSCGEPEEPQLAKVSIRAVNALGDNQVWLTREGFLEPPALYLARLHRIETPQHRWLKLKAAAPAFDAAGLRVSQRWATSKDGTRVPYFLVSHDDGGAVVPRPAILYGYGGFGHSMLPRYLKVEGVGWLTKGGVYAVANIRGGGEFGPEWHQAAVREGRHRAYEDFAAVAEALVADKVASSAHLAAEGGSNGGLLVGNMLVKYPKLFGAVVCSAPLLDMKRYDRLLAGASWVPEYGDPRNSSDWAFLRNNSPYQLVNPAVDYPSVLFLTSTRDDRVHPAHARKMAAKLEANGSVSANHTFFYESTEGGHASSSLAQYAFTAALKYRFLGKVFGLSLTS</sequence>
<dbReference type="AlphaFoldDB" id="A0A7S2M0J4"/>
<evidence type="ECO:0000259" key="3">
    <source>
        <dbReference type="Pfam" id="PF00326"/>
    </source>
</evidence>
<dbReference type="GO" id="GO:0005829">
    <property type="term" value="C:cytosol"/>
    <property type="evidence" value="ECO:0007669"/>
    <property type="project" value="TreeGrafter"/>
</dbReference>
<dbReference type="InterPro" id="IPR051167">
    <property type="entry name" value="Prolyl_oligopep/macrocyclase"/>
</dbReference>
<evidence type="ECO:0000313" key="4">
    <source>
        <dbReference type="EMBL" id="CAD9621831.1"/>
    </source>
</evidence>
<proteinExistence type="inferred from homology"/>
<keyword evidence="2" id="KW-0378">Hydrolase</keyword>
<dbReference type="Gene3D" id="2.130.10.120">
    <property type="entry name" value="Prolyl oligopeptidase, N-terminal domain"/>
    <property type="match status" value="1"/>
</dbReference>
<organism evidence="4">
    <name type="scientific">Zooxanthella nutricula</name>
    <dbReference type="NCBI Taxonomy" id="1333877"/>
    <lineage>
        <taxon>Eukaryota</taxon>
        <taxon>Sar</taxon>
        <taxon>Alveolata</taxon>
        <taxon>Dinophyceae</taxon>
        <taxon>Peridiniales</taxon>
        <taxon>Peridiniales incertae sedis</taxon>
        <taxon>Zooxanthella</taxon>
    </lineage>
</organism>
<keyword evidence="2" id="KW-0720">Serine protease</keyword>
<dbReference type="Gene3D" id="3.40.50.1820">
    <property type="entry name" value="alpha/beta hydrolase"/>
    <property type="match status" value="1"/>
</dbReference>
<evidence type="ECO:0000256" key="2">
    <source>
        <dbReference type="RuleBase" id="RU368024"/>
    </source>
</evidence>
<dbReference type="InterPro" id="IPR002470">
    <property type="entry name" value="Peptidase_S9A"/>
</dbReference>
<dbReference type="PANTHER" id="PTHR42881">
    <property type="entry name" value="PROLYL ENDOPEPTIDASE"/>
    <property type="match status" value="1"/>
</dbReference>
<dbReference type="EC" id="3.4.21.-" evidence="2"/>
<evidence type="ECO:0000256" key="1">
    <source>
        <dbReference type="ARBA" id="ARBA00005228"/>
    </source>
</evidence>
<dbReference type="GO" id="GO:0070012">
    <property type="term" value="F:oligopeptidase activity"/>
    <property type="evidence" value="ECO:0007669"/>
    <property type="project" value="TreeGrafter"/>
</dbReference>
<dbReference type="EMBL" id="HBGW01071604">
    <property type="protein sequence ID" value="CAD9621831.1"/>
    <property type="molecule type" value="Transcribed_RNA"/>
</dbReference>
<accession>A0A7S2M0J4</accession>
<name>A0A7S2M0J4_9DINO</name>
<protein>
    <recommendedName>
        <fullName evidence="2">Prolyl endopeptidase</fullName>
        <ecNumber evidence="2">3.4.21.-</ecNumber>
    </recommendedName>
</protein>
<feature type="domain" description="Peptidase S9 prolyl oligopeptidase catalytic" evidence="3">
    <location>
        <begin position="162"/>
        <end position="366"/>
    </location>
</feature>